<dbReference type="EMBL" id="MN739677">
    <property type="protein sequence ID" value="QHT20197.1"/>
    <property type="molecule type" value="Genomic_DNA"/>
</dbReference>
<proteinExistence type="predicted"/>
<feature type="compositionally biased region" description="Acidic residues" evidence="1">
    <location>
        <begin position="199"/>
        <end position="240"/>
    </location>
</feature>
<protein>
    <recommendedName>
        <fullName evidence="3">S1 motif domain-containing protein</fullName>
    </recommendedName>
</protein>
<feature type="region of interest" description="Disordered" evidence="1">
    <location>
        <begin position="180"/>
        <end position="240"/>
    </location>
</feature>
<evidence type="ECO:0008006" key="3">
    <source>
        <dbReference type="Google" id="ProtNLM"/>
    </source>
</evidence>
<sequence>MESTAFFEKKISIIPSEFNEIKTSTVDSLLEKKAKEIMEKKCSEQGFVLSGTIKLLSRSMGYFESARFTGDAVYYVKLEGKVIYPADSVRVVGEVIRKNKMGLYIDYRKAIRIQIPRDLHIGSEEYEEVEVGDTVEVELKRSKFQINDPYILASGIFVAKKSGNENARVPVVVSGNAAIGLTEGESEDEADVEAKEGEEPLGEEEEEEEEEGDGEEEEEEEEDEDEDEEAEEAEAEADAE</sequence>
<evidence type="ECO:0000256" key="1">
    <source>
        <dbReference type="SAM" id="MobiDB-lite"/>
    </source>
</evidence>
<organism evidence="2">
    <name type="scientific">viral metagenome</name>
    <dbReference type="NCBI Taxonomy" id="1070528"/>
    <lineage>
        <taxon>unclassified sequences</taxon>
        <taxon>metagenomes</taxon>
        <taxon>organismal metagenomes</taxon>
    </lineage>
</organism>
<reference evidence="2" key="1">
    <citation type="journal article" date="2020" name="Nature">
        <title>Giant virus diversity and host interactions through global metagenomics.</title>
        <authorList>
            <person name="Schulz F."/>
            <person name="Roux S."/>
            <person name="Paez-Espino D."/>
            <person name="Jungbluth S."/>
            <person name="Walsh D.A."/>
            <person name="Denef V.J."/>
            <person name="McMahon K.D."/>
            <person name="Konstantinidis K.T."/>
            <person name="Eloe-Fadrosh E.A."/>
            <person name="Kyrpides N.C."/>
            <person name="Woyke T."/>
        </authorList>
    </citation>
    <scope>NUCLEOTIDE SEQUENCE</scope>
    <source>
        <strain evidence="2">GVMAG-M-3300023174-60</strain>
    </source>
</reference>
<evidence type="ECO:0000313" key="2">
    <source>
        <dbReference type="EMBL" id="QHT20197.1"/>
    </source>
</evidence>
<dbReference type="AlphaFoldDB" id="A0A6C0DTR6"/>
<name>A0A6C0DTR6_9ZZZZ</name>
<accession>A0A6C0DTR6</accession>